<protein>
    <submittedName>
        <fullName evidence="1">Type I-E CRISPR-associated protein Cse2/CasB</fullName>
    </submittedName>
</protein>
<dbReference type="NCBIfam" id="TIGR02548">
    <property type="entry name" value="casB_cse2"/>
    <property type="match status" value="1"/>
</dbReference>
<dbReference type="Pfam" id="PF09485">
    <property type="entry name" value="CRISPR_Cse2"/>
    <property type="match status" value="1"/>
</dbReference>
<evidence type="ECO:0000313" key="1">
    <source>
        <dbReference type="EMBL" id="PNH18030.1"/>
    </source>
</evidence>
<accession>A0A2J8AZT7</accession>
<dbReference type="RefSeq" id="WP_102892693.1">
    <property type="nucleotide sequence ID" value="NZ_NBZD01000004.1"/>
</dbReference>
<evidence type="ECO:0000313" key="2">
    <source>
        <dbReference type="Proteomes" id="UP000236394"/>
    </source>
</evidence>
<dbReference type="InterPro" id="IPR038287">
    <property type="entry name" value="Cse2_sf"/>
</dbReference>
<dbReference type="AlphaFoldDB" id="A0A2J8AZT7"/>
<proteinExistence type="predicted"/>
<sequence>MENVNVYNITASILRRIEQIKDPSAKRALLANIRNSIGRGALNSPTAMAYLFASLPEELCGTGKDLNFYEKAVLTAVQLYALHQQSNEESVLKLDYIPGEYRQNMGDALRSLRNEDDTSIDKRFNIMISSDNFSQLENNLRHLIKLLKAKTETKVDYAELANDLYWFLKHQKVGIRIKWGRSYYRIKLNSKLEDETGDESNDEKK</sequence>
<dbReference type="CDD" id="cd09731">
    <property type="entry name" value="Cse2_I-E"/>
    <property type="match status" value="1"/>
</dbReference>
<gene>
    <name evidence="1" type="ORF">B7R76_06760</name>
</gene>
<dbReference type="InterPro" id="IPR013382">
    <property type="entry name" value="CRISPR-assoc_prot_Cse2"/>
</dbReference>
<organism evidence="1 2">
    <name type="scientific">Mageeibacillus indolicus</name>
    <dbReference type="NCBI Taxonomy" id="884684"/>
    <lineage>
        <taxon>Bacteria</taxon>
        <taxon>Bacillati</taxon>
        <taxon>Bacillota</taxon>
        <taxon>Clostridia</taxon>
        <taxon>Eubacteriales</taxon>
        <taxon>Oscillospiraceae</taxon>
        <taxon>Mageeibacillus</taxon>
    </lineage>
</organism>
<dbReference type="Gene3D" id="1.10.520.40">
    <property type="entry name" value="CRISPR-associated protein Cse2"/>
    <property type="match status" value="1"/>
</dbReference>
<dbReference type="EMBL" id="NBZD01000004">
    <property type="protein sequence ID" value="PNH18030.1"/>
    <property type="molecule type" value="Genomic_DNA"/>
</dbReference>
<name>A0A2J8AZT7_9FIRM</name>
<dbReference type="Proteomes" id="UP000236394">
    <property type="component" value="Unassembled WGS sequence"/>
</dbReference>
<comment type="caution">
    <text evidence="1">The sequence shown here is derived from an EMBL/GenBank/DDBJ whole genome shotgun (WGS) entry which is preliminary data.</text>
</comment>
<reference evidence="2" key="1">
    <citation type="submission" date="2017-04" db="EMBL/GenBank/DDBJ databases">
        <authorList>
            <person name="Bumgarner R.E."/>
            <person name="Fredricks D.N."/>
            <person name="Srinivasan S."/>
        </authorList>
    </citation>
    <scope>NUCLEOTIDE SEQUENCE [LARGE SCALE GENOMIC DNA]</scope>
    <source>
        <strain evidence="2">KA00405</strain>
    </source>
</reference>